<keyword evidence="3" id="KW-1185">Reference proteome</keyword>
<reference evidence="2" key="1">
    <citation type="submission" date="2021-02" db="EMBL/GenBank/DDBJ databases">
        <authorList>
            <person name="Nowell W R."/>
        </authorList>
    </citation>
    <scope>NUCLEOTIDE SEQUENCE</scope>
</reference>
<dbReference type="AlphaFoldDB" id="A0A815N6Q4"/>
<protein>
    <recommendedName>
        <fullName evidence="5">F-box domain-containing protein</fullName>
    </recommendedName>
</protein>
<evidence type="ECO:0000313" key="1">
    <source>
        <dbReference type="EMBL" id="CAF1284603.1"/>
    </source>
</evidence>
<dbReference type="EMBL" id="CAJNOJ010000396">
    <property type="protein sequence ID" value="CAF1432487.1"/>
    <property type="molecule type" value="Genomic_DNA"/>
</dbReference>
<accession>A0A815N6Q4</accession>
<evidence type="ECO:0000313" key="3">
    <source>
        <dbReference type="Proteomes" id="UP000663828"/>
    </source>
</evidence>
<evidence type="ECO:0008006" key="5">
    <source>
        <dbReference type="Google" id="ProtNLM"/>
    </source>
</evidence>
<gene>
    <name evidence="2" type="ORF">EDS130_LOCUS38302</name>
    <name evidence="1" type="ORF">XAT740_LOCUS28003</name>
</gene>
<dbReference type="Proteomes" id="UP000663852">
    <property type="component" value="Unassembled WGS sequence"/>
</dbReference>
<name>A0A815N6Q4_ADIRI</name>
<proteinExistence type="predicted"/>
<evidence type="ECO:0000313" key="4">
    <source>
        <dbReference type="Proteomes" id="UP000663852"/>
    </source>
</evidence>
<dbReference type="OrthoDB" id="10004097at2759"/>
<organism evidence="2 4">
    <name type="scientific">Adineta ricciae</name>
    <name type="common">Rotifer</name>
    <dbReference type="NCBI Taxonomy" id="249248"/>
    <lineage>
        <taxon>Eukaryota</taxon>
        <taxon>Metazoa</taxon>
        <taxon>Spiralia</taxon>
        <taxon>Gnathifera</taxon>
        <taxon>Rotifera</taxon>
        <taxon>Eurotatoria</taxon>
        <taxon>Bdelloidea</taxon>
        <taxon>Adinetida</taxon>
        <taxon>Adinetidae</taxon>
        <taxon>Adineta</taxon>
    </lineage>
</organism>
<comment type="caution">
    <text evidence="2">The sequence shown here is derived from an EMBL/GenBank/DDBJ whole genome shotgun (WGS) entry which is preliminary data.</text>
</comment>
<dbReference type="EMBL" id="CAJNOR010002369">
    <property type="protein sequence ID" value="CAF1284603.1"/>
    <property type="molecule type" value="Genomic_DNA"/>
</dbReference>
<dbReference type="Proteomes" id="UP000663828">
    <property type="component" value="Unassembled WGS sequence"/>
</dbReference>
<evidence type="ECO:0000313" key="2">
    <source>
        <dbReference type="EMBL" id="CAF1432487.1"/>
    </source>
</evidence>
<sequence>MNNNNELVTLFEHLPVHIFFEIFDLLSLKEIKTSFFDLNTHINSIIRSIKCAIHTIDNDDNEAVDILHFFPTQITRLIVTHAKSLDFTSLINLRSLTIERGTFKQLDDIRPKYFPRLEILHIDDNKSRNNLIDI</sequence>